<reference evidence="3" key="2">
    <citation type="submission" date="2021-04" db="EMBL/GenBank/DDBJ databases">
        <title>Novel species in family Eggerthellaceae.</title>
        <authorList>
            <person name="Zhang G."/>
        </authorList>
    </citation>
    <scope>NUCLEOTIDE SEQUENCE</scope>
    <source>
        <strain evidence="3">Zg-886</strain>
    </source>
</reference>
<gene>
    <name evidence="2" type="ORF">GMI68_05430</name>
    <name evidence="3" type="ORF">J7S26_07440</name>
</gene>
<dbReference type="InterPro" id="IPR046671">
    <property type="entry name" value="DUF6541"/>
</dbReference>
<evidence type="ECO:0000313" key="2">
    <source>
        <dbReference type="EMBL" id="NHM14212.1"/>
    </source>
</evidence>
<feature type="transmembrane region" description="Helical" evidence="1">
    <location>
        <begin position="438"/>
        <end position="470"/>
    </location>
</feature>
<protein>
    <submittedName>
        <fullName evidence="3">Uncharacterized protein</fullName>
    </submittedName>
</protein>
<keyword evidence="1" id="KW-0472">Membrane</keyword>
<keyword evidence="1" id="KW-0812">Transmembrane</keyword>
<evidence type="ECO:0000313" key="4">
    <source>
        <dbReference type="Proteomes" id="UP000636394"/>
    </source>
</evidence>
<feature type="transmembrane region" description="Helical" evidence="1">
    <location>
        <begin position="362"/>
        <end position="382"/>
    </location>
</feature>
<accession>A0A9E6SU53</accession>
<feature type="transmembrane region" description="Helical" evidence="1">
    <location>
        <begin position="476"/>
        <end position="497"/>
    </location>
</feature>
<dbReference type="EMBL" id="WPCR01000006">
    <property type="protein sequence ID" value="NHM14212.1"/>
    <property type="molecule type" value="Genomic_DNA"/>
</dbReference>
<dbReference type="KEGG" id="ebz:J7S26_07440"/>
<evidence type="ECO:0000313" key="3">
    <source>
        <dbReference type="EMBL" id="QTU84175.1"/>
    </source>
</evidence>
<dbReference type="Proteomes" id="UP000671910">
    <property type="component" value="Chromosome"/>
</dbReference>
<evidence type="ECO:0000256" key="1">
    <source>
        <dbReference type="SAM" id="Phobius"/>
    </source>
</evidence>
<keyword evidence="1" id="KW-1133">Transmembrane helix</keyword>
<dbReference type="RefSeq" id="WP_166339407.1">
    <property type="nucleotide sequence ID" value="NZ_CP072829.1"/>
</dbReference>
<dbReference type="EMBL" id="CP072829">
    <property type="protein sequence ID" value="QTU84175.1"/>
    <property type="molecule type" value="Genomic_DNA"/>
</dbReference>
<sequence>MTAFLTNVMASMLVLYVPGYLLARGLFFSRCAALLGAPFMSLAACYCIIAACEVFEIPCHPTVLCACLVIALAVFIIGRLVARHQGVLESFRWSDTYGPVRIGRFEVPFAAIVLCAYVGFGVAVGAYVYISSLGDAATFYSRFDNQTHLNNTRTFLETGAWSIFHSQYNDLATSAAQTPYAQPPSEGYGFYPAGFHAMVALVATVCGDGNLVAINAFVAVLTMVVFPLSVAGFIMALFPGRRLVVGCGALMAMAFSAIPWSLILKGPLYPNLLSFVLLPMALGIVYTLFQERCEGALSKSARVLALASLFVALAFSHPNALFTICVFVVPYIGTLLKRRLCSRNGAPKVKRPAHVNPRRRTVLYWLVFWLAAAVIWLVALKLPFLQSVTSMSTEKSMGFARTLYNVGTFGLASTVGQPLLAIIVWLSVVLSIFQKERLWMLIPLGFSCASFIICAAGITPLNTIVGGFWYTDPFRIAANCALFAMPYACEGMARLVTWTQNLVDKYHAQCSLRHGKQFATALLLGVFTIVNFFPSCNLNRGQDKVVTAFGDTRQWMVEAYGHKGEDVYSTAERDFVQKALDVLPEGALVLNSPNDGSVFAYGTDDLNTYYRTMDTSDYKDSALTISQGLNRIADDAEVQKAVEETGAEYLLMLDQGVAFEDLVKFPQYKDPEPWKGIDGVSDATPDFEVVLEDGDMRLYKIVEK</sequence>
<feature type="transmembrane region" description="Helical" evidence="1">
    <location>
        <begin position="321"/>
        <end position="341"/>
    </location>
</feature>
<feature type="transmembrane region" description="Helical" evidence="1">
    <location>
        <begin position="211"/>
        <end position="236"/>
    </location>
</feature>
<feature type="transmembrane region" description="Helical" evidence="1">
    <location>
        <begin position="109"/>
        <end position="130"/>
    </location>
</feature>
<feature type="transmembrane region" description="Helical" evidence="1">
    <location>
        <begin position="32"/>
        <end position="51"/>
    </location>
</feature>
<keyword evidence="4" id="KW-1185">Reference proteome</keyword>
<feature type="transmembrane region" description="Helical" evidence="1">
    <location>
        <begin position="6"/>
        <end position="23"/>
    </location>
</feature>
<proteinExistence type="predicted"/>
<dbReference type="Proteomes" id="UP000636394">
    <property type="component" value="Unassembled WGS sequence"/>
</dbReference>
<feature type="transmembrane region" description="Helical" evidence="1">
    <location>
        <begin position="518"/>
        <end position="534"/>
    </location>
</feature>
<organism evidence="3 5">
    <name type="scientific">Xiamenia xianingshaonis</name>
    <dbReference type="NCBI Taxonomy" id="2682776"/>
    <lineage>
        <taxon>Bacteria</taxon>
        <taxon>Bacillati</taxon>
        <taxon>Actinomycetota</taxon>
        <taxon>Coriobacteriia</taxon>
        <taxon>Eggerthellales</taxon>
        <taxon>Eggerthellaceae</taxon>
        <taxon>Xiamenia</taxon>
    </lineage>
</organism>
<feature type="transmembrane region" description="Helical" evidence="1">
    <location>
        <begin position="243"/>
        <end position="262"/>
    </location>
</feature>
<dbReference type="Pfam" id="PF20176">
    <property type="entry name" value="DUF6541"/>
    <property type="match status" value="1"/>
</dbReference>
<feature type="transmembrane region" description="Helical" evidence="1">
    <location>
        <begin position="268"/>
        <end position="289"/>
    </location>
</feature>
<feature type="transmembrane region" description="Helical" evidence="1">
    <location>
        <begin position="402"/>
        <end position="426"/>
    </location>
</feature>
<reference evidence="2 4" key="1">
    <citation type="submission" date="2019-11" db="EMBL/GenBank/DDBJ databases">
        <title>Eggerthellaceae novel genus isolated from the rectal contents of marmort.</title>
        <authorList>
            <person name="Zhang G."/>
        </authorList>
    </citation>
    <scope>NUCLEOTIDE SEQUENCE [LARGE SCALE GENOMIC DNA]</scope>
    <source>
        <strain evidence="4">zg-886</strain>
        <strain evidence="2">Zg-886</strain>
    </source>
</reference>
<name>A0A9E6SU53_9ACTN</name>
<dbReference type="AlphaFoldDB" id="A0A9E6SU53"/>
<feature type="transmembrane region" description="Helical" evidence="1">
    <location>
        <begin position="63"/>
        <end position="82"/>
    </location>
</feature>
<evidence type="ECO:0000313" key="5">
    <source>
        <dbReference type="Proteomes" id="UP000671910"/>
    </source>
</evidence>